<dbReference type="AlphaFoldDB" id="X1L7K2"/>
<feature type="non-terminal residue" evidence="1">
    <location>
        <position position="34"/>
    </location>
</feature>
<sequence length="34" mass="3779">MAIDLDSVFLCCRSFIQQLRKYDGESASIIIVGS</sequence>
<reference evidence="1" key="1">
    <citation type="journal article" date="2014" name="Front. Microbiol.">
        <title>High frequency of phylogenetically diverse reductive dehalogenase-homologous genes in deep subseafloor sedimentary metagenomes.</title>
        <authorList>
            <person name="Kawai M."/>
            <person name="Futagami T."/>
            <person name="Toyoda A."/>
            <person name="Takaki Y."/>
            <person name="Nishi S."/>
            <person name="Hori S."/>
            <person name="Arai W."/>
            <person name="Tsubouchi T."/>
            <person name="Morono Y."/>
            <person name="Uchiyama I."/>
            <person name="Ito T."/>
            <person name="Fujiyama A."/>
            <person name="Inagaki F."/>
            <person name="Takami H."/>
        </authorList>
    </citation>
    <scope>NUCLEOTIDE SEQUENCE</scope>
    <source>
        <strain evidence="1">Expedition CK06-06</strain>
    </source>
</reference>
<organism evidence="1">
    <name type="scientific">marine sediment metagenome</name>
    <dbReference type="NCBI Taxonomy" id="412755"/>
    <lineage>
        <taxon>unclassified sequences</taxon>
        <taxon>metagenomes</taxon>
        <taxon>ecological metagenomes</taxon>
    </lineage>
</organism>
<accession>X1L7K2</accession>
<evidence type="ECO:0000313" key="1">
    <source>
        <dbReference type="EMBL" id="GAI14973.1"/>
    </source>
</evidence>
<protein>
    <submittedName>
        <fullName evidence="1">Uncharacterized protein</fullName>
    </submittedName>
</protein>
<proteinExistence type="predicted"/>
<dbReference type="EMBL" id="BARV01004055">
    <property type="protein sequence ID" value="GAI14973.1"/>
    <property type="molecule type" value="Genomic_DNA"/>
</dbReference>
<comment type="caution">
    <text evidence="1">The sequence shown here is derived from an EMBL/GenBank/DDBJ whole genome shotgun (WGS) entry which is preliminary data.</text>
</comment>
<gene>
    <name evidence="1" type="ORF">S06H3_09275</name>
</gene>
<name>X1L7K2_9ZZZZ</name>